<evidence type="ECO:0000256" key="5">
    <source>
        <dbReference type="ARBA" id="ARBA00022759"/>
    </source>
</evidence>
<keyword evidence="4 8" id="KW-0479">Metal-binding</keyword>
<dbReference type="GO" id="GO:0008270">
    <property type="term" value="F:zinc ion binding"/>
    <property type="evidence" value="ECO:0007669"/>
    <property type="project" value="UniProtKB-UniRule"/>
</dbReference>
<dbReference type="GO" id="GO:0004222">
    <property type="term" value="F:metalloendopeptidase activity"/>
    <property type="evidence" value="ECO:0007669"/>
    <property type="project" value="InterPro"/>
</dbReference>
<dbReference type="InterPro" id="IPR002036">
    <property type="entry name" value="YbeY"/>
</dbReference>
<organism evidence="10 11">
    <name type="scientific">Natronospirillum operosum</name>
    <dbReference type="NCBI Taxonomy" id="2759953"/>
    <lineage>
        <taxon>Bacteria</taxon>
        <taxon>Pseudomonadati</taxon>
        <taxon>Pseudomonadota</taxon>
        <taxon>Gammaproteobacteria</taxon>
        <taxon>Oceanospirillales</taxon>
        <taxon>Natronospirillaceae</taxon>
        <taxon>Natronospirillum</taxon>
    </lineage>
</organism>
<evidence type="ECO:0000256" key="9">
    <source>
        <dbReference type="SAM" id="MobiDB-lite"/>
    </source>
</evidence>
<dbReference type="GO" id="GO:0004521">
    <property type="term" value="F:RNA endonuclease activity"/>
    <property type="evidence" value="ECO:0007669"/>
    <property type="project" value="UniProtKB-UniRule"/>
</dbReference>
<comment type="function">
    <text evidence="8">Single strand-specific metallo-endoribonuclease involved in late-stage 70S ribosome quality control and in maturation of the 3' terminus of the 16S rRNA.</text>
</comment>
<reference evidence="10 11" key="1">
    <citation type="submission" date="2019-04" db="EMBL/GenBank/DDBJ databases">
        <title>Natronospirillum operosus gen. nov., sp. nov., a haloalkaliphilic satellite isolated from decaying biomass of laboratory culture of cyanobacterium Geitlerinema sp. and proposal of Natronospirillaceae fam. nov. and Saccharospirillaceae fam. nov.</title>
        <authorList>
            <person name="Kevbrin V."/>
            <person name="Boltyanskaya Y."/>
            <person name="Koziaeva V."/>
            <person name="Grouzdev D.S."/>
            <person name="Park M."/>
            <person name="Cho J."/>
        </authorList>
    </citation>
    <scope>NUCLEOTIDE SEQUENCE [LARGE SCALE GENOMIC DNA]</scope>
    <source>
        <strain evidence="10 11">G-116</strain>
    </source>
</reference>
<dbReference type="EMBL" id="SRMF01000001">
    <property type="protein sequence ID" value="TGG94994.1"/>
    <property type="molecule type" value="Genomic_DNA"/>
</dbReference>
<protein>
    <recommendedName>
        <fullName evidence="8">Endoribonuclease YbeY</fullName>
        <ecNumber evidence="8">3.1.-.-</ecNumber>
    </recommendedName>
</protein>
<dbReference type="Pfam" id="PF02130">
    <property type="entry name" value="YbeY"/>
    <property type="match status" value="1"/>
</dbReference>
<keyword evidence="6 8" id="KW-0378">Hydrolase</keyword>
<dbReference type="EC" id="3.1.-.-" evidence="8"/>
<feature type="binding site" evidence="8">
    <location>
        <position position="116"/>
    </location>
    <ligand>
        <name>Zn(2+)</name>
        <dbReference type="ChEBI" id="CHEBI:29105"/>
        <note>catalytic</note>
    </ligand>
</feature>
<evidence type="ECO:0000313" key="11">
    <source>
        <dbReference type="Proteomes" id="UP000297475"/>
    </source>
</evidence>
<evidence type="ECO:0000256" key="4">
    <source>
        <dbReference type="ARBA" id="ARBA00022723"/>
    </source>
</evidence>
<dbReference type="InterPro" id="IPR020549">
    <property type="entry name" value="YbeY_CS"/>
</dbReference>
<name>A0A4Z0WB67_9GAMM</name>
<gene>
    <name evidence="8 10" type="primary">ybeY</name>
    <name evidence="10" type="ORF">E4656_00750</name>
</gene>
<comment type="cofactor">
    <cofactor evidence="8">
        <name>Zn(2+)</name>
        <dbReference type="ChEBI" id="CHEBI:29105"/>
    </cofactor>
    <text evidence="8">Binds 1 zinc ion.</text>
</comment>
<dbReference type="PROSITE" id="PS01306">
    <property type="entry name" value="UPF0054"/>
    <property type="match status" value="1"/>
</dbReference>
<evidence type="ECO:0000256" key="3">
    <source>
        <dbReference type="ARBA" id="ARBA00022722"/>
    </source>
</evidence>
<dbReference type="AlphaFoldDB" id="A0A4Z0WB67"/>
<dbReference type="Proteomes" id="UP000297475">
    <property type="component" value="Unassembled WGS sequence"/>
</dbReference>
<feature type="compositionally biased region" description="Acidic residues" evidence="9">
    <location>
        <begin position="13"/>
        <end position="24"/>
    </location>
</feature>
<dbReference type="OrthoDB" id="9807740at2"/>
<proteinExistence type="inferred from homology"/>
<accession>A0A4Z0WB67</accession>
<keyword evidence="2 8" id="KW-0690">Ribosome biogenesis</keyword>
<evidence type="ECO:0000256" key="2">
    <source>
        <dbReference type="ARBA" id="ARBA00022517"/>
    </source>
</evidence>
<evidence type="ECO:0000256" key="1">
    <source>
        <dbReference type="ARBA" id="ARBA00010875"/>
    </source>
</evidence>
<comment type="caution">
    <text evidence="10">The sequence shown here is derived from an EMBL/GenBank/DDBJ whole genome shotgun (WGS) entry which is preliminary data.</text>
</comment>
<evidence type="ECO:0000256" key="6">
    <source>
        <dbReference type="ARBA" id="ARBA00022801"/>
    </source>
</evidence>
<dbReference type="RefSeq" id="WP_135480290.1">
    <property type="nucleotide sequence ID" value="NZ_SRMF01000001.1"/>
</dbReference>
<evidence type="ECO:0000256" key="8">
    <source>
        <dbReference type="HAMAP-Rule" id="MF_00009"/>
    </source>
</evidence>
<dbReference type="GO" id="GO:0006364">
    <property type="term" value="P:rRNA processing"/>
    <property type="evidence" value="ECO:0007669"/>
    <property type="project" value="UniProtKB-UniRule"/>
</dbReference>
<dbReference type="NCBIfam" id="TIGR00043">
    <property type="entry name" value="rRNA maturation RNase YbeY"/>
    <property type="match status" value="1"/>
</dbReference>
<dbReference type="HAMAP" id="MF_00009">
    <property type="entry name" value="Endoribonucl_YbeY"/>
    <property type="match status" value="1"/>
</dbReference>
<evidence type="ECO:0000256" key="7">
    <source>
        <dbReference type="ARBA" id="ARBA00022833"/>
    </source>
</evidence>
<keyword evidence="11" id="KW-1185">Reference proteome</keyword>
<comment type="subcellular location">
    <subcellularLocation>
        <location evidence="8">Cytoplasm</location>
    </subcellularLocation>
</comment>
<keyword evidence="5 8" id="KW-0255">Endonuclease</keyword>
<keyword evidence="8" id="KW-0963">Cytoplasm</keyword>
<feature type="binding site" evidence="8">
    <location>
        <position position="126"/>
    </location>
    <ligand>
        <name>Zn(2+)</name>
        <dbReference type="ChEBI" id="CHEBI:29105"/>
        <note>catalytic</note>
    </ligand>
</feature>
<keyword evidence="3 8" id="KW-0540">Nuclease</keyword>
<dbReference type="Gene3D" id="3.40.390.30">
    <property type="entry name" value="Metalloproteases ('zincins'), catalytic domain"/>
    <property type="match status" value="1"/>
</dbReference>
<sequence length="161" mass="18188">MDVEVTVQHAADDEPQPPPDDDDFERWVVRVAETLDRPLALTARLVSAQESQQLNRDYRGRDKPTNVLSFPFEPPPGIDWQDPYVGDLALCSQVIHQEAVEQGKGAREHWAHMVIHGTLHLLGYDHQNHDEAEAMEALEIRLLAGLHIADPYRTPGETEQS</sequence>
<dbReference type="PANTHER" id="PTHR46986">
    <property type="entry name" value="ENDORIBONUCLEASE YBEY, CHLOROPLASTIC"/>
    <property type="match status" value="1"/>
</dbReference>
<feature type="region of interest" description="Disordered" evidence="9">
    <location>
        <begin position="1"/>
        <end position="24"/>
    </location>
</feature>
<dbReference type="InterPro" id="IPR023091">
    <property type="entry name" value="MetalPrtase_cat_dom_sf_prd"/>
</dbReference>
<feature type="binding site" evidence="8">
    <location>
        <position position="120"/>
    </location>
    <ligand>
        <name>Zn(2+)</name>
        <dbReference type="ChEBI" id="CHEBI:29105"/>
        <note>catalytic</note>
    </ligand>
</feature>
<keyword evidence="8" id="KW-0698">rRNA processing</keyword>
<comment type="similarity">
    <text evidence="1 8">Belongs to the endoribonuclease YbeY family.</text>
</comment>
<dbReference type="GO" id="GO:0005737">
    <property type="term" value="C:cytoplasm"/>
    <property type="evidence" value="ECO:0007669"/>
    <property type="project" value="UniProtKB-SubCell"/>
</dbReference>
<dbReference type="PANTHER" id="PTHR46986:SF1">
    <property type="entry name" value="ENDORIBONUCLEASE YBEY, CHLOROPLASTIC"/>
    <property type="match status" value="1"/>
</dbReference>
<keyword evidence="7 8" id="KW-0862">Zinc</keyword>
<evidence type="ECO:0000313" key="10">
    <source>
        <dbReference type="EMBL" id="TGG94994.1"/>
    </source>
</evidence>
<dbReference type="SUPFAM" id="SSF55486">
    <property type="entry name" value="Metalloproteases ('zincins'), catalytic domain"/>
    <property type="match status" value="1"/>
</dbReference>